<keyword evidence="2" id="KW-1185">Reference proteome</keyword>
<accession>A0ACC0UJX7</accession>
<dbReference type="EMBL" id="JAGFNK010000015">
    <property type="protein sequence ID" value="KAI9511885.1"/>
    <property type="molecule type" value="Genomic_DNA"/>
</dbReference>
<comment type="caution">
    <text evidence="1">The sequence shown here is derived from an EMBL/GenBank/DDBJ whole genome shotgun (WGS) entry which is preliminary data.</text>
</comment>
<sequence>MRRAQSVRHYHRASVPSTGTDDLGVLKEVPEESPEVMVRRQLLDKSKENDKLRDQIQALQAQLAQRPPIEAIQELRKEYSNLELILQGTQRENERAMTELERSRQREKLLERELEKLAGSNWQANLEIAAAGISSPLSSRTATALFSPPMQHIGSPSPADTNRSPKASVETTVAQVEQVRLLVLGMEERLRMREEQLVKTMERADQESHKFEALRKDGSAVKT</sequence>
<proteinExistence type="predicted"/>
<dbReference type="Proteomes" id="UP001207468">
    <property type="component" value="Unassembled WGS sequence"/>
</dbReference>
<protein>
    <submittedName>
        <fullName evidence="1">Uncharacterized protein</fullName>
    </submittedName>
</protein>
<name>A0ACC0UJX7_9AGAM</name>
<evidence type="ECO:0000313" key="2">
    <source>
        <dbReference type="Proteomes" id="UP001207468"/>
    </source>
</evidence>
<organism evidence="1 2">
    <name type="scientific">Russula earlei</name>
    <dbReference type="NCBI Taxonomy" id="71964"/>
    <lineage>
        <taxon>Eukaryota</taxon>
        <taxon>Fungi</taxon>
        <taxon>Dikarya</taxon>
        <taxon>Basidiomycota</taxon>
        <taxon>Agaricomycotina</taxon>
        <taxon>Agaricomycetes</taxon>
        <taxon>Russulales</taxon>
        <taxon>Russulaceae</taxon>
        <taxon>Russula</taxon>
    </lineage>
</organism>
<reference evidence="1" key="1">
    <citation type="submission" date="2021-03" db="EMBL/GenBank/DDBJ databases">
        <title>Evolutionary priming and transition to the ectomycorrhizal habit in an iconic lineage of mushroom-forming fungi: is preadaptation a requirement?</title>
        <authorList>
            <consortium name="DOE Joint Genome Institute"/>
            <person name="Looney B.P."/>
            <person name="Miyauchi S."/>
            <person name="Morin E."/>
            <person name="Drula E."/>
            <person name="Courty P.E."/>
            <person name="Chicoki N."/>
            <person name="Fauchery L."/>
            <person name="Kohler A."/>
            <person name="Kuo A."/>
            <person name="LaButti K."/>
            <person name="Pangilinan J."/>
            <person name="Lipzen A."/>
            <person name="Riley R."/>
            <person name="Andreopoulos W."/>
            <person name="He G."/>
            <person name="Johnson J."/>
            <person name="Barry K.W."/>
            <person name="Grigoriev I.V."/>
            <person name="Nagy L."/>
            <person name="Hibbett D."/>
            <person name="Henrissat B."/>
            <person name="Matheny P.B."/>
            <person name="Labbe J."/>
            <person name="Martin A.F."/>
        </authorList>
    </citation>
    <scope>NUCLEOTIDE SEQUENCE</scope>
    <source>
        <strain evidence="1">BPL698</strain>
    </source>
</reference>
<gene>
    <name evidence="1" type="ORF">F5148DRAFT_179832</name>
</gene>
<evidence type="ECO:0000313" key="1">
    <source>
        <dbReference type="EMBL" id="KAI9511885.1"/>
    </source>
</evidence>